<evidence type="ECO:0000313" key="1">
    <source>
        <dbReference type="EMBL" id="NPT56261.1"/>
    </source>
</evidence>
<reference evidence="1 2" key="1">
    <citation type="submission" date="2019-11" db="EMBL/GenBank/DDBJ databases">
        <title>Metabolism of dissolved organic matter in forest soils.</title>
        <authorList>
            <person name="Cyle K.T."/>
            <person name="Wilhelm R.C."/>
            <person name="Martinez C.E."/>
        </authorList>
    </citation>
    <scope>NUCLEOTIDE SEQUENCE [LARGE SCALE GENOMIC DNA]</scope>
    <source>
        <strain evidence="1 2">5N</strain>
    </source>
</reference>
<protein>
    <submittedName>
        <fullName evidence="1">Uncharacterized protein</fullName>
    </submittedName>
</protein>
<accession>A0A972NMG2</accession>
<dbReference type="RefSeq" id="WP_172166555.1">
    <property type="nucleotide sequence ID" value="NZ_WOEZ01000088.1"/>
</dbReference>
<dbReference type="InterPro" id="IPR029058">
    <property type="entry name" value="AB_hydrolase_fold"/>
</dbReference>
<comment type="caution">
    <text evidence="1">The sequence shown here is derived from an EMBL/GenBank/DDBJ whole genome shotgun (WGS) entry which is preliminary data.</text>
</comment>
<proteinExistence type="predicted"/>
<dbReference type="EMBL" id="WOEZ01000088">
    <property type="protein sequence ID" value="NPT56261.1"/>
    <property type="molecule type" value="Genomic_DNA"/>
</dbReference>
<dbReference type="AlphaFoldDB" id="A0A972NMG2"/>
<keyword evidence="2" id="KW-1185">Reference proteome</keyword>
<evidence type="ECO:0000313" key="2">
    <source>
        <dbReference type="Proteomes" id="UP000655523"/>
    </source>
</evidence>
<sequence>MEGAHAYRGNVPSAEAHLLEGGHFVLDEAVDQVAALMIQFLGARLAR</sequence>
<gene>
    <name evidence="1" type="ORF">GNZ13_17130</name>
</gene>
<dbReference type="Gene3D" id="3.40.50.1820">
    <property type="entry name" value="alpha/beta hydrolase"/>
    <property type="match status" value="1"/>
</dbReference>
<name>A0A972NMG2_9BURK</name>
<dbReference type="Proteomes" id="UP000655523">
    <property type="component" value="Unassembled WGS sequence"/>
</dbReference>
<dbReference type="SUPFAM" id="SSF53474">
    <property type="entry name" value="alpha/beta-Hydrolases"/>
    <property type="match status" value="1"/>
</dbReference>
<organism evidence="1 2">
    <name type="scientific">Paraburkholderia elongata</name>
    <dbReference type="NCBI Taxonomy" id="2675747"/>
    <lineage>
        <taxon>Bacteria</taxon>
        <taxon>Pseudomonadati</taxon>
        <taxon>Pseudomonadota</taxon>
        <taxon>Betaproteobacteria</taxon>
        <taxon>Burkholderiales</taxon>
        <taxon>Burkholderiaceae</taxon>
        <taxon>Paraburkholderia</taxon>
    </lineage>
</organism>